<dbReference type="EMBL" id="JAUTIX010000007">
    <property type="protein sequence ID" value="MDP0399898.1"/>
    <property type="molecule type" value="Genomic_DNA"/>
</dbReference>
<reference evidence="1" key="1">
    <citation type="submission" date="2023-08" db="EMBL/GenBank/DDBJ databases">
        <title>The draft genome of Tsukamurella strandjordii strain 050030.</title>
        <authorList>
            <person name="Zhao F."/>
            <person name="Feng Y."/>
            <person name="Zong Z."/>
        </authorList>
    </citation>
    <scope>NUCLEOTIDE SEQUENCE</scope>
    <source>
        <strain evidence="1">050030</strain>
    </source>
</reference>
<evidence type="ECO:0000313" key="1">
    <source>
        <dbReference type="EMBL" id="MDP0399898.1"/>
    </source>
</evidence>
<accession>A0AA90NIY8</accession>
<comment type="caution">
    <text evidence="1">The sequence shown here is derived from an EMBL/GenBank/DDBJ whole genome shotgun (WGS) entry which is preliminary data.</text>
</comment>
<sequence>MGWNFSVLHLAPSATNLVELGDEQLVDADRDGDVWARASDAGLTVVSRHPLDTEAVAELASKTQGRVVMAIFSSVASTYVLDVYEKGARVRRIIKMEDVPEVGEGSPLPEEAHTEVVNAPFDEDKYAALLAAAGDFDLRMTGSGMFRRVVSPPLT</sequence>
<dbReference type="AlphaFoldDB" id="A0AA90NIY8"/>
<gene>
    <name evidence="1" type="ORF">Q7X28_18435</name>
</gene>
<evidence type="ECO:0000313" key="2">
    <source>
        <dbReference type="Proteomes" id="UP001178281"/>
    </source>
</evidence>
<dbReference type="Proteomes" id="UP001178281">
    <property type="component" value="Unassembled WGS sequence"/>
</dbReference>
<keyword evidence="2" id="KW-1185">Reference proteome</keyword>
<proteinExistence type="predicted"/>
<dbReference type="RefSeq" id="WP_305112399.1">
    <property type="nucleotide sequence ID" value="NZ_JAUTIX010000007.1"/>
</dbReference>
<name>A0AA90NIY8_9ACTN</name>
<organism evidence="1 2">
    <name type="scientific">Tsukamurella strandjordii</name>
    <dbReference type="NCBI Taxonomy" id="147577"/>
    <lineage>
        <taxon>Bacteria</taxon>
        <taxon>Bacillati</taxon>
        <taxon>Actinomycetota</taxon>
        <taxon>Actinomycetes</taxon>
        <taxon>Mycobacteriales</taxon>
        <taxon>Tsukamurellaceae</taxon>
        <taxon>Tsukamurella</taxon>
    </lineage>
</organism>
<protein>
    <submittedName>
        <fullName evidence="1">Uncharacterized protein</fullName>
    </submittedName>
</protein>